<comment type="caution">
    <text evidence="2">The sequence shown here is derived from an EMBL/GenBank/DDBJ whole genome shotgun (WGS) entry which is preliminary data.</text>
</comment>
<reference evidence="2 3" key="1">
    <citation type="submission" date="2018-08" db="EMBL/GenBank/DDBJ databases">
        <title>Sequencing the genomes of 1000 actinobacteria strains.</title>
        <authorList>
            <person name="Klenk H.-P."/>
        </authorList>
    </citation>
    <scope>NUCLEOTIDE SEQUENCE [LARGE SCALE GENOMIC DNA]</scope>
    <source>
        <strain evidence="2 3">DSM 43927</strain>
    </source>
</reference>
<dbReference type="Pfam" id="PF10615">
    <property type="entry name" value="DUF2470"/>
    <property type="match status" value="1"/>
</dbReference>
<gene>
    <name evidence="2" type="ORF">DFJ69_4175</name>
</gene>
<feature type="domain" description="DUF2470" evidence="1">
    <location>
        <begin position="176"/>
        <end position="250"/>
    </location>
</feature>
<name>A0A3D9SRW9_9ACTN</name>
<dbReference type="Gene3D" id="3.20.180.10">
    <property type="entry name" value="PNP-oxidase-like"/>
    <property type="match status" value="1"/>
</dbReference>
<dbReference type="RefSeq" id="WP_245974485.1">
    <property type="nucleotide sequence ID" value="NZ_QTTT01000001.1"/>
</dbReference>
<sequence length="260" mass="28370">MKRPTAAERARTLAYGVAGATLVTTAYDHARGGDGEVPAEPVPAHATDGAGRPLLLMPAGSPSVAALHDEPDLPASLRVWDVAPVSLADRLRGQAWLHGWLTALEGEERKEAAVRLSRLHTRPELLDVGRGDEGEWTVLALEVAEVEISDAWGHAVLEPEVYEEAAPDPFVMIEHGMLVHLDACHRRELAGLYRDRFGPVAHDPVVRPLALDRHGLWLRLLAHDPDGSGSFDLYVEFPEPVRDLHGLRDACHRLLATTTP</sequence>
<keyword evidence="3" id="KW-1185">Reference proteome</keyword>
<dbReference type="Proteomes" id="UP000256661">
    <property type="component" value="Unassembled WGS sequence"/>
</dbReference>
<evidence type="ECO:0000313" key="3">
    <source>
        <dbReference type="Proteomes" id="UP000256661"/>
    </source>
</evidence>
<proteinExistence type="predicted"/>
<dbReference type="SUPFAM" id="SSF50475">
    <property type="entry name" value="FMN-binding split barrel"/>
    <property type="match status" value="1"/>
</dbReference>
<dbReference type="InterPro" id="IPR019595">
    <property type="entry name" value="DUF2470"/>
</dbReference>
<dbReference type="InterPro" id="IPR037119">
    <property type="entry name" value="Haem_oxidase_HugZ-like_sf"/>
</dbReference>
<dbReference type="EMBL" id="QTTT01000001">
    <property type="protein sequence ID" value="REE98682.1"/>
    <property type="molecule type" value="Genomic_DNA"/>
</dbReference>
<organism evidence="2 3">
    <name type="scientific">Thermomonospora umbrina</name>
    <dbReference type="NCBI Taxonomy" id="111806"/>
    <lineage>
        <taxon>Bacteria</taxon>
        <taxon>Bacillati</taxon>
        <taxon>Actinomycetota</taxon>
        <taxon>Actinomycetes</taxon>
        <taxon>Streptosporangiales</taxon>
        <taxon>Thermomonosporaceae</taxon>
        <taxon>Thermomonospora</taxon>
    </lineage>
</organism>
<dbReference type="AlphaFoldDB" id="A0A3D9SRW9"/>
<accession>A0A3D9SRW9</accession>
<protein>
    <recommendedName>
        <fullName evidence="1">DUF2470 domain-containing protein</fullName>
    </recommendedName>
</protein>
<evidence type="ECO:0000259" key="1">
    <source>
        <dbReference type="Pfam" id="PF10615"/>
    </source>
</evidence>
<evidence type="ECO:0000313" key="2">
    <source>
        <dbReference type="EMBL" id="REE98682.1"/>
    </source>
</evidence>